<evidence type="ECO:0000256" key="10">
    <source>
        <dbReference type="SAM" id="MobiDB-lite"/>
    </source>
</evidence>
<dbReference type="GO" id="GO:0007131">
    <property type="term" value="P:reciprocal meiotic recombination"/>
    <property type="evidence" value="ECO:0007669"/>
    <property type="project" value="TreeGrafter"/>
</dbReference>
<dbReference type="EMBL" id="GDHC01017963">
    <property type="protein sequence ID" value="JAQ00666.1"/>
    <property type="molecule type" value="Transcribed_RNA"/>
</dbReference>
<accession>A0A0A9Z1L7</accession>
<dbReference type="GO" id="GO:0005657">
    <property type="term" value="C:replication fork"/>
    <property type="evidence" value="ECO:0007669"/>
    <property type="project" value="TreeGrafter"/>
</dbReference>
<dbReference type="EMBL" id="GBHO01004477">
    <property type="protein sequence ID" value="JAG39127.1"/>
    <property type="molecule type" value="Transcribed_RNA"/>
</dbReference>
<dbReference type="PANTHER" id="PTHR46457">
    <property type="entry name" value="DNA REPAIR PROTEIN RAD51 HOMOLOG 4"/>
    <property type="match status" value="1"/>
</dbReference>
<dbReference type="GO" id="GO:0000723">
    <property type="term" value="P:telomere maintenance"/>
    <property type="evidence" value="ECO:0007669"/>
    <property type="project" value="TreeGrafter"/>
</dbReference>
<dbReference type="GO" id="GO:0005524">
    <property type="term" value="F:ATP binding"/>
    <property type="evidence" value="ECO:0007669"/>
    <property type="project" value="UniProtKB-KW"/>
</dbReference>
<dbReference type="Gene3D" id="3.40.50.300">
    <property type="entry name" value="P-loop containing nucleotide triphosphate hydrolases"/>
    <property type="match status" value="1"/>
</dbReference>
<keyword evidence="3" id="KW-0547">Nucleotide-binding</keyword>
<evidence type="ECO:0000313" key="12">
    <source>
        <dbReference type="EMBL" id="JAG39127.1"/>
    </source>
</evidence>
<dbReference type="PROSITE" id="PS50162">
    <property type="entry name" value="RECA_2"/>
    <property type="match status" value="1"/>
</dbReference>
<dbReference type="InterPro" id="IPR027417">
    <property type="entry name" value="P-loop_NTPase"/>
</dbReference>
<feature type="compositionally biased region" description="Basic and acidic residues" evidence="10">
    <location>
        <begin position="260"/>
        <end position="274"/>
    </location>
</feature>
<keyword evidence="4" id="KW-0227">DNA damage</keyword>
<dbReference type="CDD" id="cd19489">
    <property type="entry name" value="Rad51D"/>
    <property type="match status" value="1"/>
</dbReference>
<proteinExistence type="inferred from homology"/>
<evidence type="ECO:0000256" key="2">
    <source>
        <dbReference type="ARBA" id="ARBA00007095"/>
    </source>
</evidence>
<keyword evidence="8" id="KW-0234">DNA repair</keyword>
<keyword evidence="6" id="KW-0238">DNA-binding</keyword>
<reference evidence="12" key="1">
    <citation type="journal article" date="2014" name="PLoS ONE">
        <title>Transcriptome-Based Identification of ABC Transporters in the Western Tarnished Plant Bug Lygus hesperus.</title>
        <authorList>
            <person name="Hull J.J."/>
            <person name="Chaney K."/>
            <person name="Geib S.M."/>
            <person name="Fabrick J.A."/>
            <person name="Brent C.S."/>
            <person name="Walsh D."/>
            <person name="Lavine L.C."/>
        </authorList>
    </citation>
    <scope>NUCLEOTIDE SEQUENCE</scope>
</reference>
<comment type="subcellular location">
    <subcellularLocation>
        <location evidence="1">Nucleus</location>
    </subcellularLocation>
</comment>
<gene>
    <name evidence="13" type="primary">Rad51d</name>
    <name evidence="12" type="ORF">CM83_35471</name>
    <name evidence="13" type="ORF">g.47752</name>
</gene>
<feature type="domain" description="RecA family profile 1" evidence="11">
    <location>
        <begin position="74"/>
        <end position="250"/>
    </location>
</feature>
<protein>
    <submittedName>
        <fullName evidence="13">DNA repair protein RAD51 4</fullName>
    </submittedName>
</protein>
<evidence type="ECO:0000256" key="6">
    <source>
        <dbReference type="ARBA" id="ARBA00023125"/>
    </source>
</evidence>
<evidence type="ECO:0000256" key="4">
    <source>
        <dbReference type="ARBA" id="ARBA00022763"/>
    </source>
</evidence>
<reference evidence="13" key="3">
    <citation type="journal article" date="2016" name="Gigascience">
        <title>De novo construction of an expanded transcriptome assembly for the western tarnished plant bug, Lygus hesperus.</title>
        <authorList>
            <person name="Tassone E.E."/>
            <person name="Geib S.M."/>
            <person name="Hall B."/>
            <person name="Fabrick J.A."/>
            <person name="Brent C.S."/>
            <person name="Hull J.J."/>
        </authorList>
    </citation>
    <scope>NUCLEOTIDE SEQUENCE</scope>
</reference>
<dbReference type="GO" id="GO:0000400">
    <property type="term" value="F:four-way junction DNA binding"/>
    <property type="evidence" value="ECO:0007669"/>
    <property type="project" value="TreeGrafter"/>
</dbReference>
<dbReference type="GO" id="GO:0003697">
    <property type="term" value="F:single-stranded DNA binding"/>
    <property type="evidence" value="ECO:0007669"/>
    <property type="project" value="TreeGrafter"/>
</dbReference>
<evidence type="ECO:0000256" key="9">
    <source>
        <dbReference type="ARBA" id="ARBA00023242"/>
    </source>
</evidence>
<reference evidence="12" key="2">
    <citation type="submission" date="2014-07" db="EMBL/GenBank/DDBJ databases">
        <authorList>
            <person name="Hull J."/>
        </authorList>
    </citation>
    <scope>NUCLEOTIDE SEQUENCE</scope>
</reference>
<sequence>MSKILEGMLDTRTMESLAKLKIFQVEEFLRADIEKLAIAGLKPEDSMKLKLEFSKLFLPTIVTGDEHYKKQLKNCSIMQTRIPALDELLEGGLRMGTLLEVCGPSGSGKTQLCLNVAVKLAGEYKIDVLYADTKGDLVASHLASLVEELGFQEDFDAVLERIKVAKTVTMHSLISTLHHIQDPPKMQKRIKVIIVDSLASLYFPFIGVRTNDGNEGLSLLNHVASLLKKLAVCHHLVILLVNLGTRWNQEEEFDGDCGDDESKPSNRGEQEDSLKPAMGKYWAHVPNTRLFLVRDQSDSSTRTLIVQKSEYLASGKTSKFVINHNGTIK</sequence>
<keyword evidence="5" id="KW-0067">ATP-binding</keyword>
<organism evidence="12">
    <name type="scientific">Lygus hesperus</name>
    <name type="common">Western plant bug</name>
    <dbReference type="NCBI Taxonomy" id="30085"/>
    <lineage>
        <taxon>Eukaryota</taxon>
        <taxon>Metazoa</taxon>
        <taxon>Ecdysozoa</taxon>
        <taxon>Arthropoda</taxon>
        <taxon>Hexapoda</taxon>
        <taxon>Insecta</taxon>
        <taxon>Pterygota</taxon>
        <taxon>Neoptera</taxon>
        <taxon>Paraneoptera</taxon>
        <taxon>Hemiptera</taxon>
        <taxon>Heteroptera</taxon>
        <taxon>Panheteroptera</taxon>
        <taxon>Cimicomorpha</taxon>
        <taxon>Miridae</taxon>
        <taxon>Mirini</taxon>
        <taxon>Lygus</taxon>
    </lineage>
</organism>
<dbReference type="SUPFAM" id="SSF52540">
    <property type="entry name" value="P-loop containing nucleoside triphosphate hydrolases"/>
    <property type="match status" value="1"/>
</dbReference>
<dbReference type="GO" id="GO:0042148">
    <property type="term" value="P:DNA strand invasion"/>
    <property type="evidence" value="ECO:0007669"/>
    <property type="project" value="TreeGrafter"/>
</dbReference>
<evidence type="ECO:0000256" key="7">
    <source>
        <dbReference type="ARBA" id="ARBA00023172"/>
    </source>
</evidence>
<evidence type="ECO:0000256" key="5">
    <source>
        <dbReference type="ARBA" id="ARBA00022840"/>
    </source>
</evidence>
<dbReference type="GO" id="GO:0033063">
    <property type="term" value="C:Rad51B-Rad51C-Rad51D-XRCC2 complex"/>
    <property type="evidence" value="ECO:0007669"/>
    <property type="project" value="TreeGrafter"/>
</dbReference>
<feature type="region of interest" description="Disordered" evidence="10">
    <location>
        <begin position="252"/>
        <end position="274"/>
    </location>
</feature>
<name>A0A0A9Z1L7_LYGHE</name>
<dbReference type="GO" id="GO:0140664">
    <property type="term" value="F:ATP-dependent DNA damage sensor activity"/>
    <property type="evidence" value="ECO:0007669"/>
    <property type="project" value="InterPro"/>
</dbReference>
<evidence type="ECO:0000313" key="13">
    <source>
        <dbReference type="EMBL" id="JAQ00666.1"/>
    </source>
</evidence>
<dbReference type="InterPro" id="IPR047323">
    <property type="entry name" value="Rad51D_C"/>
</dbReference>
<evidence type="ECO:0000256" key="3">
    <source>
        <dbReference type="ARBA" id="ARBA00022741"/>
    </source>
</evidence>
<evidence type="ECO:0000259" key="11">
    <source>
        <dbReference type="PROSITE" id="PS50162"/>
    </source>
</evidence>
<keyword evidence="9" id="KW-0539">Nucleus</keyword>
<evidence type="ECO:0000256" key="8">
    <source>
        <dbReference type="ARBA" id="ARBA00023204"/>
    </source>
</evidence>
<dbReference type="AlphaFoldDB" id="A0A0A9Z1L7"/>
<dbReference type="GO" id="GO:0000724">
    <property type="term" value="P:double-strand break repair via homologous recombination"/>
    <property type="evidence" value="ECO:0007669"/>
    <property type="project" value="TreeGrafter"/>
</dbReference>
<dbReference type="InterPro" id="IPR051988">
    <property type="entry name" value="HRR_RAD51_Paralog"/>
</dbReference>
<keyword evidence="7" id="KW-0233">DNA recombination</keyword>
<dbReference type="InterPro" id="IPR013632">
    <property type="entry name" value="Rad51_C"/>
</dbReference>
<dbReference type="PANTHER" id="PTHR46457:SF1">
    <property type="entry name" value="DNA REPAIR PROTEIN RAD51 HOMOLOG 4"/>
    <property type="match status" value="1"/>
</dbReference>
<dbReference type="InterPro" id="IPR020588">
    <property type="entry name" value="RecA_ATP-bd"/>
</dbReference>
<dbReference type="GO" id="GO:0005815">
    <property type="term" value="C:microtubule organizing center"/>
    <property type="evidence" value="ECO:0007669"/>
    <property type="project" value="TreeGrafter"/>
</dbReference>
<dbReference type="Pfam" id="PF08423">
    <property type="entry name" value="Rad51"/>
    <property type="match status" value="1"/>
</dbReference>
<comment type="similarity">
    <text evidence="2">Belongs to the RecA family. RAD51 subfamily.</text>
</comment>
<evidence type="ECO:0000256" key="1">
    <source>
        <dbReference type="ARBA" id="ARBA00004123"/>
    </source>
</evidence>